<evidence type="ECO:0000259" key="2">
    <source>
        <dbReference type="Pfam" id="PF07331"/>
    </source>
</evidence>
<dbReference type="EMBL" id="BAABIC010000005">
    <property type="protein sequence ID" value="GAA4683861.1"/>
    <property type="molecule type" value="Genomic_DNA"/>
</dbReference>
<proteinExistence type="predicted"/>
<feature type="transmembrane region" description="Helical" evidence="1">
    <location>
        <begin position="151"/>
        <end position="171"/>
    </location>
</feature>
<sequence length="184" mass="18794">MTAVKDRTQEKAPAATPEKRGWLKEHSELGVSLLLFVVGVLVVVDTLLESGAGSASDPLGPRTVALVLGGALLLLSVLLTVDVLRGGHGEAEAGEDIDLSTPPDLRTVGMLAGVLVATAALIPLLGWPIAGVVLFWGAAYSLGSRTLLRDLLIAAGVSVVTWVIFDGLLGVDLPGGPLMGVFGG</sequence>
<feature type="transmembrane region" description="Helical" evidence="1">
    <location>
        <begin position="60"/>
        <end position="81"/>
    </location>
</feature>
<gene>
    <name evidence="3" type="ORF">GCM10023215_17980</name>
</gene>
<feature type="domain" description="DUF1468" evidence="2">
    <location>
        <begin position="31"/>
        <end position="174"/>
    </location>
</feature>
<feature type="transmembrane region" description="Helical" evidence="1">
    <location>
        <begin position="110"/>
        <end position="139"/>
    </location>
</feature>
<dbReference type="Pfam" id="PF07331">
    <property type="entry name" value="TctB"/>
    <property type="match status" value="1"/>
</dbReference>
<name>A0ABP8W9C8_9PSEU</name>
<protein>
    <submittedName>
        <fullName evidence="3">Tripartite tricarboxylate transporter TctB family protein</fullName>
    </submittedName>
</protein>
<dbReference type="InterPro" id="IPR009936">
    <property type="entry name" value="DUF1468"/>
</dbReference>
<accession>A0ABP8W9C8</accession>
<comment type="caution">
    <text evidence="3">The sequence shown here is derived from an EMBL/GenBank/DDBJ whole genome shotgun (WGS) entry which is preliminary data.</text>
</comment>
<dbReference type="Proteomes" id="UP001500325">
    <property type="component" value="Unassembled WGS sequence"/>
</dbReference>
<keyword evidence="1" id="KW-0812">Transmembrane</keyword>
<evidence type="ECO:0000313" key="3">
    <source>
        <dbReference type="EMBL" id="GAA4683861.1"/>
    </source>
</evidence>
<dbReference type="RefSeq" id="WP_345379705.1">
    <property type="nucleotide sequence ID" value="NZ_BAABIC010000005.1"/>
</dbReference>
<reference evidence="4" key="1">
    <citation type="journal article" date="2019" name="Int. J. Syst. Evol. Microbiol.">
        <title>The Global Catalogue of Microorganisms (GCM) 10K type strain sequencing project: providing services to taxonomists for standard genome sequencing and annotation.</title>
        <authorList>
            <consortium name="The Broad Institute Genomics Platform"/>
            <consortium name="The Broad Institute Genome Sequencing Center for Infectious Disease"/>
            <person name="Wu L."/>
            <person name="Ma J."/>
        </authorList>
    </citation>
    <scope>NUCLEOTIDE SEQUENCE [LARGE SCALE GENOMIC DNA]</scope>
    <source>
        <strain evidence="4">JCM 18055</strain>
    </source>
</reference>
<evidence type="ECO:0000256" key="1">
    <source>
        <dbReference type="SAM" id="Phobius"/>
    </source>
</evidence>
<keyword evidence="4" id="KW-1185">Reference proteome</keyword>
<keyword evidence="1" id="KW-1133">Transmembrane helix</keyword>
<keyword evidence="1" id="KW-0472">Membrane</keyword>
<feature type="transmembrane region" description="Helical" evidence="1">
    <location>
        <begin position="29"/>
        <end position="48"/>
    </location>
</feature>
<organism evidence="3 4">
    <name type="scientific">Pseudonocardia yuanmonensis</name>
    <dbReference type="NCBI Taxonomy" id="1095914"/>
    <lineage>
        <taxon>Bacteria</taxon>
        <taxon>Bacillati</taxon>
        <taxon>Actinomycetota</taxon>
        <taxon>Actinomycetes</taxon>
        <taxon>Pseudonocardiales</taxon>
        <taxon>Pseudonocardiaceae</taxon>
        <taxon>Pseudonocardia</taxon>
    </lineage>
</organism>
<evidence type="ECO:0000313" key="4">
    <source>
        <dbReference type="Proteomes" id="UP001500325"/>
    </source>
</evidence>